<dbReference type="HAMAP" id="MF_01385">
    <property type="entry name" value="UreF"/>
    <property type="match status" value="1"/>
</dbReference>
<gene>
    <name evidence="3 4" type="primary">ureF</name>
    <name evidence="4" type="ORF">NCTC4824_03358</name>
</gene>
<keyword evidence="5" id="KW-1185">Reference proteome</keyword>
<dbReference type="InterPro" id="IPR038277">
    <property type="entry name" value="UreF_sf"/>
</dbReference>
<comment type="similarity">
    <text evidence="3">Belongs to the UreF family.</text>
</comment>
<evidence type="ECO:0000256" key="2">
    <source>
        <dbReference type="ARBA" id="ARBA00023186"/>
    </source>
</evidence>
<dbReference type="GO" id="GO:0005737">
    <property type="term" value="C:cytoplasm"/>
    <property type="evidence" value="ECO:0007669"/>
    <property type="project" value="UniProtKB-SubCell"/>
</dbReference>
<comment type="subunit">
    <text evidence="3">UreD, UreF and UreG form a complex that acts as a GTP-hydrolysis-dependent molecular chaperone, activating the urease apoprotein by helping to assemble the nickel containing metallocenter of UreC. The UreE protein probably delivers the nickel.</text>
</comment>
<evidence type="ECO:0000256" key="3">
    <source>
        <dbReference type="HAMAP-Rule" id="MF_01385"/>
    </source>
</evidence>
<keyword evidence="3" id="KW-0963">Cytoplasm</keyword>
<dbReference type="STRING" id="1348624.GCA_001591545_02419"/>
<accession>A0A2X4WAG4</accession>
<dbReference type="RefSeq" id="WP_066141989.1">
    <property type="nucleotide sequence ID" value="NZ_CBCSGM010000003.1"/>
</dbReference>
<dbReference type="GO" id="GO:0016151">
    <property type="term" value="F:nickel cation binding"/>
    <property type="evidence" value="ECO:0007669"/>
    <property type="project" value="UniProtKB-UniRule"/>
</dbReference>
<dbReference type="AlphaFoldDB" id="A0A2X4WAG4"/>
<organism evidence="4 5">
    <name type="scientific">Lederbergia lenta</name>
    <name type="common">Bacillus lentus</name>
    <dbReference type="NCBI Taxonomy" id="1467"/>
    <lineage>
        <taxon>Bacteria</taxon>
        <taxon>Bacillati</taxon>
        <taxon>Bacillota</taxon>
        <taxon>Bacilli</taxon>
        <taxon>Bacillales</taxon>
        <taxon>Bacillaceae</taxon>
        <taxon>Lederbergia</taxon>
    </lineage>
</organism>
<proteinExistence type="inferred from homology"/>
<dbReference type="Proteomes" id="UP000249134">
    <property type="component" value="Chromosome 1"/>
</dbReference>
<dbReference type="KEGG" id="blen:NCTC4824_03358"/>
<keyword evidence="2 3" id="KW-0143">Chaperone</keyword>
<protein>
    <recommendedName>
        <fullName evidence="3">Urease accessory protein UreF</fullName>
    </recommendedName>
</protein>
<dbReference type="PIRSF" id="PIRSF009467">
    <property type="entry name" value="Ureas_acces_UreF"/>
    <property type="match status" value="1"/>
</dbReference>
<evidence type="ECO:0000313" key="4">
    <source>
        <dbReference type="EMBL" id="SQI61677.1"/>
    </source>
</evidence>
<sequence>MDNYLLALFQLTDSQLPTGAFSHSYGMETYIQEDKVKDAESFKTWLNIYLDEQLKYSDGLVSRLVYEAIEQEDFEAIWKLDRLITVQNLPREVREGSYKMGERMLTLGLSLYDFPLLSEYKDRISANLSSGHPAIVFTMIAYYLEVPKVSAISAYLYSCLSGIVQNAVRGIPLGQTAGQRILRDIQPWLLETAKSTEELTIEDFGITAPGIEISQMKHERLNIRIFMS</sequence>
<dbReference type="Pfam" id="PF01730">
    <property type="entry name" value="UreF"/>
    <property type="match status" value="1"/>
</dbReference>
<comment type="subcellular location">
    <subcellularLocation>
        <location evidence="3">Cytoplasm</location>
    </subcellularLocation>
</comment>
<evidence type="ECO:0000313" key="5">
    <source>
        <dbReference type="Proteomes" id="UP000249134"/>
    </source>
</evidence>
<evidence type="ECO:0000256" key="1">
    <source>
        <dbReference type="ARBA" id="ARBA00022988"/>
    </source>
</evidence>
<dbReference type="PANTHER" id="PTHR33620:SF1">
    <property type="entry name" value="UREASE ACCESSORY PROTEIN F"/>
    <property type="match status" value="1"/>
</dbReference>
<dbReference type="EMBL" id="LS483476">
    <property type="protein sequence ID" value="SQI61677.1"/>
    <property type="molecule type" value="Genomic_DNA"/>
</dbReference>
<dbReference type="PANTHER" id="PTHR33620">
    <property type="entry name" value="UREASE ACCESSORY PROTEIN F"/>
    <property type="match status" value="1"/>
</dbReference>
<keyword evidence="1 3" id="KW-0996">Nickel insertion</keyword>
<reference evidence="4 5" key="1">
    <citation type="submission" date="2018-06" db="EMBL/GenBank/DDBJ databases">
        <authorList>
            <consortium name="Pathogen Informatics"/>
            <person name="Doyle S."/>
        </authorList>
    </citation>
    <scope>NUCLEOTIDE SEQUENCE [LARGE SCALE GENOMIC DNA]</scope>
    <source>
        <strain evidence="4 5">NCTC4824</strain>
    </source>
</reference>
<dbReference type="Gene3D" id="1.10.4190.10">
    <property type="entry name" value="Urease accessory protein UreF"/>
    <property type="match status" value="1"/>
</dbReference>
<dbReference type="InterPro" id="IPR002639">
    <property type="entry name" value="UreF"/>
</dbReference>
<comment type="function">
    <text evidence="3">Required for maturation of urease via the functional incorporation of the urease nickel metallocenter.</text>
</comment>
<name>A0A2X4WAG4_LEDLE</name>